<gene>
    <name evidence="2" type="primary">WBGene00092672</name>
</gene>
<sequence>MITDNFVWKSIATCFMCKRGQGRITPTPETKAEQPENESADSKINKLVILADGGDAPIKNALEIPSNGISDDGSRMMAVESMAVRGVSSSDDAQEISDDQNATASKTQTITVGTAESLPPLEIDARELDVERLDEKDDSKDDDNASKLPPIYQHLQQRRRPSTATTVASTRPKSSGPYARISFIQEQRALASVNYKRERLEAIQ</sequence>
<feature type="compositionally biased region" description="Polar residues" evidence="1">
    <location>
        <begin position="162"/>
        <end position="173"/>
    </location>
</feature>
<organism evidence="2 3">
    <name type="scientific">Pristionchus pacificus</name>
    <name type="common">Parasitic nematode worm</name>
    <dbReference type="NCBI Taxonomy" id="54126"/>
    <lineage>
        <taxon>Eukaryota</taxon>
        <taxon>Metazoa</taxon>
        <taxon>Ecdysozoa</taxon>
        <taxon>Nematoda</taxon>
        <taxon>Chromadorea</taxon>
        <taxon>Rhabditida</taxon>
        <taxon>Rhabditina</taxon>
        <taxon>Diplogasteromorpha</taxon>
        <taxon>Diplogasteroidea</taxon>
        <taxon>Neodiplogasteridae</taxon>
        <taxon>Pristionchus</taxon>
    </lineage>
</organism>
<evidence type="ECO:0000313" key="2">
    <source>
        <dbReference type="EnsemblMetazoa" id="PPA03118.1"/>
    </source>
</evidence>
<feature type="region of interest" description="Disordered" evidence="1">
    <location>
        <begin position="84"/>
        <end position="179"/>
    </location>
</feature>
<reference evidence="2" key="2">
    <citation type="submission" date="2022-06" db="UniProtKB">
        <authorList>
            <consortium name="EnsemblMetazoa"/>
        </authorList>
    </citation>
    <scope>IDENTIFICATION</scope>
    <source>
        <strain evidence="2">PS312</strain>
    </source>
</reference>
<feature type="compositionally biased region" description="Basic and acidic residues" evidence="1">
    <location>
        <begin position="123"/>
        <end position="145"/>
    </location>
</feature>
<reference evidence="3" key="1">
    <citation type="journal article" date="2008" name="Nat. Genet.">
        <title>The Pristionchus pacificus genome provides a unique perspective on nematode lifestyle and parasitism.</title>
        <authorList>
            <person name="Dieterich C."/>
            <person name="Clifton S.W."/>
            <person name="Schuster L.N."/>
            <person name="Chinwalla A."/>
            <person name="Delehaunty K."/>
            <person name="Dinkelacker I."/>
            <person name="Fulton L."/>
            <person name="Fulton R."/>
            <person name="Godfrey J."/>
            <person name="Minx P."/>
            <person name="Mitreva M."/>
            <person name="Roeseler W."/>
            <person name="Tian H."/>
            <person name="Witte H."/>
            <person name="Yang S.P."/>
            <person name="Wilson R.K."/>
            <person name="Sommer R.J."/>
        </authorList>
    </citation>
    <scope>NUCLEOTIDE SEQUENCE [LARGE SCALE GENOMIC DNA]</scope>
    <source>
        <strain evidence="3">PS312</strain>
    </source>
</reference>
<dbReference type="Proteomes" id="UP000005239">
    <property type="component" value="Unassembled WGS sequence"/>
</dbReference>
<feature type="compositionally biased region" description="Polar residues" evidence="1">
    <location>
        <begin position="99"/>
        <end position="114"/>
    </location>
</feature>
<evidence type="ECO:0000256" key="1">
    <source>
        <dbReference type="SAM" id="MobiDB-lite"/>
    </source>
</evidence>
<dbReference type="AlphaFoldDB" id="A0A2A6CVR5"/>
<keyword evidence="3" id="KW-1185">Reference proteome</keyword>
<protein>
    <submittedName>
        <fullName evidence="2">Uncharacterized protein</fullName>
    </submittedName>
</protein>
<evidence type="ECO:0000313" key="3">
    <source>
        <dbReference type="Proteomes" id="UP000005239"/>
    </source>
</evidence>
<proteinExistence type="predicted"/>
<name>A0A2A6CVR5_PRIPA</name>
<dbReference type="EnsemblMetazoa" id="PPA03118.1">
    <property type="protein sequence ID" value="PPA03118.1"/>
    <property type="gene ID" value="WBGene00092672"/>
</dbReference>
<accession>A0A8R1U4X6</accession>
<accession>A0A2A6CVR5</accession>